<sequence>MSIVFITGNHPRHAYIARCLAATGKLKKVIIEQREAHLPAPPADIDAQLKSLFRAHFAKREEAEFEMFGAPRWPDVETVNIDVQALNTEYVKQHIAATDPDLLITYGCHMLSDDTLACATGEKWNIHGGLSPWYRGAITHFWPSYMLEPHKTGMTVHELTQDLDAGAVVHQCVAPLYRGDGLHQLAARAVLKIGDELPQLVGMLYEQGANSITKLAHTTTGKLWLGSQWRPEHLKLIYQFYNDDIVDHYLDGKFGKSELKLHRQF</sequence>
<keyword evidence="4" id="KW-0658">Purine biosynthesis</keyword>
<dbReference type="InterPro" id="IPR002376">
    <property type="entry name" value="Formyl_transf_N"/>
</dbReference>
<evidence type="ECO:0000313" key="6">
    <source>
        <dbReference type="EMBL" id="KID57848.1"/>
    </source>
</evidence>
<name>A0A0C1MSN4_9GAMM</name>
<dbReference type="PANTHER" id="PTHR43369:SF2">
    <property type="entry name" value="PHOSPHORIBOSYLGLYCINAMIDE FORMYLTRANSFERASE"/>
    <property type="match status" value="1"/>
</dbReference>
<dbReference type="OrthoDB" id="467573at2"/>
<comment type="caution">
    <text evidence="6">The sequence shown here is derived from an EMBL/GenBank/DDBJ whole genome shotgun (WGS) entry which is preliminary data.</text>
</comment>
<keyword evidence="3" id="KW-0808">Transferase</keyword>
<evidence type="ECO:0000256" key="2">
    <source>
        <dbReference type="ARBA" id="ARBA00012254"/>
    </source>
</evidence>
<protein>
    <recommendedName>
        <fullName evidence="2">phosphoribosylglycinamide formyltransferase 1</fullName>
        <ecNumber evidence="2">2.1.2.2</ecNumber>
    </recommendedName>
</protein>
<dbReference type="AlphaFoldDB" id="A0A0C1MSN4"/>
<evidence type="ECO:0000256" key="1">
    <source>
        <dbReference type="ARBA" id="ARBA00005054"/>
    </source>
</evidence>
<gene>
    <name evidence="6" type="ORF">JF50_03605</name>
</gene>
<dbReference type="GO" id="GO:0005829">
    <property type="term" value="C:cytosol"/>
    <property type="evidence" value="ECO:0007669"/>
    <property type="project" value="TreeGrafter"/>
</dbReference>
<dbReference type="Pfam" id="PF00551">
    <property type="entry name" value="Formyl_trans_N"/>
    <property type="match status" value="1"/>
</dbReference>
<dbReference type="GO" id="GO:0004644">
    <property type="term" value="F:phosphoribosylglycinamide formyltransferase activity"/>
    <property type="evidence" value="ECO:0007669"/>
    <property type="project" value="UniProtKB-EC"/>
</dbReference>
<evidence type="ECO:0000259" key="5">
    <source>
        <dbReference type="Pfam" id="PF00551"/>
    </source>
</evidence>
<reference evidence="6 7" key="1">
    <citation type="submission" date="2014-12" db="EMBL/GenBank/DDBJ databases">
        <title>Draft Genome Sequence of Pseudoalteromonas luteoviolacea HI1.</title>
        <authorList>
            <person name="Asahina A.Y."/>
            <person name="Hadfield M.G."/>
        </authorList>
    </citation>
    <scope>NUCLEOTIDE SEQUENCE [LARGE SCALE GENOMIC DNA]</scope>
    <source>
        <strain evidence="6 7">HI1</strain>
    </source>
</reference>
<dbReference type="EMBL" id="JWIC01000004">
    <property type="protein sequence ID" value="KID57848.1"/>
    <property type="molecule type" value="Genomic_DNA"/>
</dbReference>
<dbReference type="SUPFAM" id="SSF53328">
    <property type="entry name" value="Formyltransferase"/>
    <property type="match status" value="1"/>
</dbReference>
<evidence type="ECO:0000256" key="4">
    <source>
        <dbReference type="ARBA" id="ARBA00022755"/>
    </source>
</evidence>
<feature type="domain" description="Formyl transferase N-terminal" evidence="5">
    <location>
        <begin position="81"/>
        <end position="188"/>
    </location>
</feature>
<dbReference type="PANTHER" id="PTHR43369">
    <property type="entry name" value="PHOSPHORIBOSYLGLYCINAMIDE FORMYLTRANSFERASE"/>
    <property type="match status" value="1"/>
</dbReference>
<dbReference type="GO" id="GO:0006189">
    <property type="term" value="P:'de novo' IMP biosynthetic process"/>
    <property type="evidence" value="ECO:0007669"/>
    <property type="project" value="TreeGrafter"/>
</dbReference>
<evidence type="ECO:0000313" key="7">
    <source>
        <dbReference type="Proteomes" id="UP000031327"/>
    </source>
</evidence>
<organism evidence="6 7">
    <name type="scientific">Pseudoalteromonas luteoviolacea</name>
    <dbReference type="NCBI Taxonomy" id="43657"/>
    <lineage>
        <taxon>Bacteria</taxon>
        <taxon>Pseudomonadati</taxon>
        <taxon>Pseudomonadota</taxon>
        <taxon>Gammaproteobacteria</taxon>
        <taxon>Alteromonadales</taxon>
        <taxon>Pseudoalteromonadaceae</taxon>
        <taxon>Pseudoalteromonas</taxon>
    </lineage>
</organism>
<comment type="pathway">
    <text evidence="1">Purine metabolism; IMP biosynthesis via de novo pathway; N(2)-formyl-N(1)-(5-phospho-D-ribosyl)glycinamide from N(1)-(5-phospho-D-ribosyl)glycinamide (10-formyl THF route): step 1/1.</text>
</comment>
<dbReference type="RefSeq" id="WP_039608147.1">
    <property type="nucleotide sequence ID" value="NZ_JWIC01000004.1"/>
</dbReference>
<dbReference type="InterPro" id="IPR036477">
    <property type="entry name" value="Formyl_transf_N_sf"/>
</dbReference>
<dbReference type="Gene3D" id="3.40.50.170">
    <property type="entry name" value="Formyl transferase, N-terminal domain"/>
    <property type="match status" value="1"/>
</dbReference>
<dbReference type="Proteomes" id="UP000031327">
    <property type="component" value="Unassembled WGS sequence"/>
</dbReference>
<dbReference type="EC" id="2.1.2.2" evidence="2"/>
<accession>A0A0C1MSN4</accession>
<evidence type="ECO:0000256" key="3">
    <source>
        <dbReference type="ARBA" id="ARBA00022679"/>
    </source>
</evidence>
<proteinExistence type="predicted"/>